<keyword evidence="1" id="KW-0732">Signal</keyword>
<evidence type="ECO:0000313" key="3">
    <source>
        <dbReference type="EMBL" id="CAL4985108.1"/>
    </source>
</evidence>
<proteinExistence type="predicted"/>
<evidence type="ECO:0000313" key="2">
    <source>
        <dbReference type="EMBL" id="CAL4981747.1"/>
    </source>
</evidence>
<organism evidence="3 5">
    <name type="scientific">Urochloa decumbens</name>
    <dbReference type="NCBI Taxonomy" id="240449"/>
    <lineage>
        <taxon>Eukaryota</taxon>
        <taxon>Viridiplantae</taxon>
        <taxon>Streptophyta</taxon>
        <taxon>Embryophyta</taxon>
        <taxon>Tracheophyta</taxon>
        <taxon>Spermatophyta</taxon>
        <taxon>Magnoliopsida</taxon>
        <taxon>Liliopsida</taxon>
        <taxon>Poales</taxon>
        <taxon>Poaceae</taxon>
        <taxon>PACMAD clade</taxon>
        <taxon>Panicoideae</taxon>
        <taxon>Panicodae</taxon>
        <taxon>Paniceae</taxon>
        <taxon>Melinidinae</taxon>
        <taxon>Urochloa</taxon>
    </lineage>
</organism>
<evidence type="ECO:0000256" key="1">
    <source>
        <dbReference type="SAM" id="SignalP"/>
    </source>
</evidence>
<keyword evidence="5" id="KW-1185">Reference proteome</keyword>
<feature type="signal peptide" evidence="1">
    <location>
        <begin position="1"/>
        <end position="22"/>
    </location>
</feature>
<feature type="chain" id="PRO_5044721550" evidence="1">
    <location>
        <begin position="23"/>
        <end position="92"/>
    </location>
</feature>
<dbReference type="EMBL" id="OZ075132">
    <property type="protein sequence ID" value="CAL4985108.1"/>
    <property type="molecule type" value="Genomic_DNA"/>
</dbReference>
<reference evidence="3 5" key="2">
    <citation type="submission" date="2024-10" db="EMBL/GenBank/DDBJ databases">
        <authorList>
            <person name="Ryan C."/>
        </authorList>
    </citation>
    <scope>NUCLEOTIDE SEQUENCE [LARGE SCALE GENOMIC DNA]</scope>
</reference>
<dbReference type="EMBL" id="OZ075131">
    <property type="protein sequence ID" value="CAL4981747.1"/>
    <property type="molecule type" value="Genomic_DNA"/>
</dbReference>
<evidence type="ECO:0000313" key="5">
    <source>
        <dbReference type="Proteomes" id="UP001497457"/>
    </source>
</evidence>
<dbReference type="EMBL" id="OZ075133">
    <property type="protein sequence ID" value="CAL4988896.1"/>
    <property type="molecule type" value="Genomic_DNA"/>
</dbReference>
<dbReference type="Proteomes" id="UP001497457">
    <property type="component" value="Chromosome 21rd"/>
</dbReference>
<accession>A0ABC9AU88</accession>
<reference evidence="5" key="1">
    <citation type="submission" date="2024-06" db="EMBL/GenBank/DDBJ databases">
        <authorList>
            <person name="Ryan C."/>
        </authorList>
    </citation>
    <scope>NUCLEOTIDE SEQUENCE [LARGE SCALE GENOMIC DNA]</scope>
</reference>
<dbReference type="Proteomes" id="UP001497457">
    <property type="component" value="Chromosome 23rd"/>
</dbReference>
<name>A0ABC9AU88_9POAL</name>
<dbReference type="Proteomes" id="UP001497457">
    <property type="component" value="Chromosome 22rd"/>
</dbReference>
<evidence type="ECO:0000313" key="4">
    <source>
        <dbReference type="EMBL" id="CAL4988896.1"/>
    </source>
</evidence>
<protein>
    <submittedName>
        <fullName evidence="3">Uncharacterized protein</fullName>
    </submittedName>
</protein>
<dbReference type="AlphaFoldDB" id="A0ABC9AU88"/>
<sequence length="92" mass="9229">MACSKNTLAFLVALLLMALVAAAVPAGRRSFLLEGERCSESSNCKEDTCGATCAVLGYNGVGVCKVDGGVPSCCCVPQSSSTSGGGVKQLAH</sequence>
<gene>
    <name evidence="2" type="ORF">URODEC1_LOCUS56286</name>
    <name evidence="3" type="ORF">URODEC1_LOCUS57799</name>
    <name evidence="4" type="ORF">URODEC1_LOCUS59469</name>
</gene>